<keyword evidence="1" id="KW-1133">Transmembrane helix</keyword>
<evidence type="ECO:0000256" key="1">
    <source>
        <dbReference type="SAM" id="Phobius"/>
    </source>
</evidence>
<reference evidence="2" key="1">
    <citation type="journal article" date="2023" name="Insect Mol. Biol.">
        <title>Genome sequencing provides insights into the evolution of gene families encoding plant cell wall-degrading enzymes in longhorned beetles.</title>
        <authorList>
            <person name="Shin N.R."/>
            <person name="Okamura Y."/>
            <person name="Kirsch R."/>
            <person name="Pauchet Y."/>
        </authorList>
    </citation>
    <scope>NUCLEOTIDE SEQUENCE</scope>
    <source>
        <strain evidence="2">MMC_N1</strain>
    </source>
</reference>
<dbReference type="Proteomes" id="UP001162164">
    <property type="component" value="Unassembled WGS sequence"/>
</dbReference>
<feature type="transmembrane region" description="Helical" evidence="1">
    <location>
        <begin position="16"/>
        <end position="33"/>
    </location>
</feature>
<comment type="caution">
    <text evidence="2">The sequence shown here is derived from an EMBL/GenBank/DDBJ whole genome shotgun (WGS) entry which is preliminary data.</text>
</comment>
<evidence type="ECO:0000313" key="3">
    <source>
        <dbReference type="Proteomes" id="UP001162164"/>
    </source>
</evidence>
<protein>
    <submittedName>
        <fullName evidence="2">Uncharacterized protein</fullName>
    </submittedName>
</protein>
<sequence>MLNGKWSQLLDRFPKILFRALTISFLSSIKIFSSKNDKETFSRYKYHKWFFILPHAALDILAPMVLYFINSLQNWMS</sequence>
<keyword evidence="3" id="KW-1185">Reference proteome</keyword>
<proteinExistence type="predicted"/>
<keyword evidence="1" id="KW-0812">Transmembrane</keyword>
<dbReference type="EMBL" id="JAPWTJ010001779">
    <property type="protein sequence ID" value="KAJ8969562.1"/>
    <property type="molecule type" value="Genomic_DNA"/>
</dbReference>
<organism evidence="2 3">
    <name type="scientific">Molorchus minor</name>
    <dbReference type="NCBI Taxonomy" id="1323400"/>
    <lineage>
        <taxon>Eukaryota</taxon>
        <taxon>Metazoa</taxon>
        <taxon>Ecdysozoa</taxon>
        <taxon>Arthropoda</taxon>
        <taxon>Hexapoda</taxon>
        <taxon>Insecta</taxon>
        <taxon>Pterygota</taxon>
        <taxon>Neoptera</taxon>
        <taxon>Endopterygota</taxon>
        <taxon>Coleoptera</taxon>
        <taxon>Polyphaga</taxon>
        <taxon>Cucujiformia</taxon>
        <taxon>Chrysomeloidea</taxon>
        <taxon>Cerambycidae</taxon>
        <taxon>Lamiinae</taxon>
        <taxon>Monochamini</taxon>
        <taxon>Molorchus</taxon>
    </lineage>
</organism>
<gene>
    <name evidence="2" type="ORF">NQ317_004749</name>
</gene>
<feature type="transmembrane region" description="Helical" evidence="1">
    <location>
        <begin position="49"/>
        <end position="69"/>
    </location>
</feature>
<keyword evidence="1" id="KW-0472">Membrane</keyword>
<evidence type="ECO:0000313" key="2">
    <source>
        <dbReference type="EMBL" id="KAJ8969562.1"/>
    </source>
</evidence>
<name>A0ABQ9IZ84_9CUCU</name>
<accession>A0ABQ9IZ84</accession>